<dbReference type="AlphaFoldDB" id="A0A075LIL8"/>
<dbReference type="RefSeq" id="WP_038560536.1">
    <property type="nucleotide sequence ID" value="NZ_CP008876.1"/>
</dbReference>
<dbReference type="KEGG" id="tap:GZ22_07520"/>
<evidence type="ECO:0000259" key="2">
    <source>
        <dbReference type="SMART" id="SM00903"/>
    </source>
</evidence>
<sequence>MDNRTFRDAMGKFATGITIVTTEVAGEIKGMTVNAFMSVSLEPKLIAISIDKKASLYDILQTNPTFGVSVLKDEQKDVSMVFAKQKEQENPVPITKLQEVPVVDGALVNLACKVVDKVVAGDHVILIGEVEDLVLRDGDPVLYFGGSYREIKAT</sequence>
<gene>
    <name evidence="3" type="ORF">GZ22_07520</name>
    <name evidence="4" type="ORF">SAMN04489762_0754</name>
</gene>
<feature type="domain" description="Flavin reductase like" evidence="2">
    <location>
        <begin position="10"/>
        <end position="150"/>
    </location>
</feature>
<dbReference type="PANTHER" id="PTHR30466:SF1">
    <property type="entry name" value="FMN REDUCTASE (NADH) RUTF"/>
    <property type="match status" value="1"/>
</dbReference>
<dbReference type="SMART" id="SM00903">
    <property type="entry name" value="Flavin_Reduct"/>
    <property type="match status" value="1"/>
</dbReference>
<dbReference type="GO" id="GO:0006208">
    <property type="term" value="P:pyrimidine nucleobase catabolic process"/>
    <property type="evidence" value="ECO:0007669"/>
    <property type="project" value="TreeGrafter"/>
</dbReference>
<dbReference type="Gene3D" id="2.30.110.10">
    <property type="entry name" value="Electron Transport, Fmn-binding Protein, Chain A"/>
    <property type="match status" value="1"/>
</dbReference>
<dbReference type="OrthoDB" id="9792858at2"/>
<protein>
    <submittedName>
        <fullName evidence="3 4">Flavin reductase</fullName>
    </submittedName>
</protein>
<dbReference type="Pfam" id="PF01613">
    <property type="entry name" value="Flavin_Reduct"/>
    <property type="match status" value="1"/>
</dbReference>
<accession>A0A075LIL8</accession>
<evidence type="ECO:0000313" key="4">
    <source>
        <dbReference type="EMBL" id="SEM68511.1"/>
    </source>
</evidence>
<dbReference type="InterPro" id="IPR050268">
    <property type="entry name" value="NADH-dep_flavin_reductase"/>
</dbReference>
<keyword evidence="1" id="KW-0560">Oxidoreductase</keyword>
<reference evidence="3 5" key="1">
    <citation type="submission" date="2014-07" db="EMBL/GenBank/DDBJ databases">
        <title>Complete genome sequence of a moderately halophilic bacterium Terribacillus aidingensis MP602, isolated from Cryptomeria fortunei in Tianmu mountain in China.</title>
        <authorList>
            <person name="Wang Y."/>
            <person name="Lu P."/>
            <person name="Zhang L."/>
        </authorList>
    </citation>
    <scope>NUCLEOTIDE SEQUENCE [LARGE SCALE GENOMIC DNA]</scope>
    <source>
        <strain evidence="3 5">MP602</strain>
    </source>
</reference>
<dbReference type="InterPro" id="IPR012349">
    <property type="entry name" value="Split_barrel_FMN-bd"/>
</dbReference>
<evidence type="ECO:0000256" key="1">
    <source>
        <dbReference type="ARBA" id="ARBA00023002"/>
    </source>
</evidence>
<dbReference type="SUPFAM" id="SSF50475">
    <property type="entry name" value="FMN-binding split barrel"/>
    <property type="match status" value="1"/>
</dbReference>
<dbReference type="HOGENOM" id="CLU_059021_1_4_9"/>
<evidence type="ECO:0000313" key="5">
    <source>
        <dbReference type="Proteomes" id="UP000027980"/>
    </source>
</evidence>
<dbReference type="GeneID" id="34221069"/>
<dbReference type="GO" id="GO:0042602">
    <property type="term" value="F:riboflavin reductase (NADPH) activity"/>
    <property type="evidence" value="ECO:0007669"/>
    <property type="project" value="TreeGrafter"/>
</dbReference>
<accession>A0AAX2ECB2</accession>
<reference evidence="4 6" key="2">
    <citation type="submission" date="2016-10" db="EMBL/GenBank/DDBJ databases">
        <authorList>
            <person name="Varghese N."/>
            <person name="Submissions S."/>
        </authorList>
    </citation>
    <scope>NUCLEOTIDE SEQUENCE [LARGE SCALE GENOMIC DNA]</scope>
    <source>
        <strain evidence="4 6">DSM 21619</strain>
    </source>
</reference>
<dbReference type="PANTHER" id="PTHR30466">
    <property type="entry name" value="FLAVIN REDUCTASE"/>
    <property type="match status" value="1"/>
</dbReference>
<organism evidence="3 5">
    <name type="scientific">Terribacillus saccharophilus</name>
    <dbReference type="NCBI Taxonomy" id="361277"/>
    <lineage>
        <taxon>Bacteria</taxon>
        <taxon>Bacillati</taxon>
        <taxon>Bacillota</taxon>
        <taxon>Bacilli</taxon>
        <taxon>Bacillales</taxon>
        <taxon>Bacillaceae</taxon>
        <taxon>Terribacillus</taxon>
    </lineage>
</organism>
<name>A0A075LIL8_9BACI</name>
<dbReference type="InterPro" id="IPR002563">
    <property type="entry name" value="Flavin_Rdtase-like_dom"/>
</dbReference>
<evidence type="ECO:0000313" key="6">
    <source>
        <dbReference type="Proteomes" id="UP000199735"/>
    </source>
</evidence>
<proteinExistence type="predicted"/>
<dbReference type="Proteomes" id="UP000199735">
    <property type="component" value="Unassembled WGS sequence"/>
</dbReference>
<dbReference type="GO" id="GO:0010181">
    <property type="term" value="F:FMN binding"/>
    <property type="evidence" value="ECO:0007669"/>
    <property type="project" value="InterPro"/>
</dbReference>
<dbReference type="EMBL" id="CP008876">
    <property type="protein sequence ID" value="AIF66495.1"/>
    <property type="molecule type" value="Genomic_DNA"/>
</dbReference>
<evidence type="ECO:0000313" key="3">
    <source>
        <dbReference type="EMBL" id="AIF66495.1"/>
    </source>
</evidence>
<dbReference type="EMBL" id="FOCD01000001">
    <property type="protein sequence ID" value="SEM68511.1"/>
    <property type="molecule type" value="Genomic_DNA"/>
</dbReference>
<dbReference type="Proteomes" id="UP000027980">
    <property type="component" value="Chromosome"/>
</dbReference>